<dbReference type="NCBIfam" id="TIGR00550">
    <property type="entry name" value="nadA"/>
    <property type="match status" value="1"/>
</dbReference>
<dbReference type="SUPFAM" id="SSF142754">
    <property type="entry name" value="NadA-like"/>
    <property type="match status" value="1"/>
</dbReference>
<dbReference type="HAMAP" id="MF_00568">
    <property type="entry name" value="NadA_type2"/>
    <property type="match status" value="1"/>
</dbReference>
<keyword evidence="6 9" id="KW-0479">Metal-binding</keyword>
<keyword evidence="4 9" id="KW-0662">Pyridine nucleotide biosynthesis</keyword>
<evidence type="ECO:0000256" key="7">
    <source>
        <dbReference type="ARBA" id="ARBA00023004"/>
    </source>
</evidence>
<feature type="binding site" evidence="9">
    <location>
        <position position="178"/>
    </location>
    <ligand>
        <name>[4Fe-4S] cluster</name>
        <dbReference type="ChEBI" id="CHEBI:49883"/>
    </ligand>
</feature>
<sequence length="314" mass="35187">MTAVIDEKKQEVINKINYLRKKKNAVILAHYYQRGEIQDIADVVGDSLELARRAQETDADIIVFAGVKFMAETAKILNPDKKVLHPNPESGCPMADMATVEGVLKLKEEHPDAVVVSYINTNADVKTVSDVIVTSRNAVNVIRKLEAKKIIFVPDQFLGSYVARQIPEKEFILWKGFCPPHFNLTPDQLLALKEKYPDAKIAVHPECNTETVKIADFVGSTSQIIEFATTCEAKNVIIGTEVGLKHWLEKVNPDKNYIFPVNADYCGTVHCCDMKKNTLEKIADVLENETNEIILPEDIIQKAKRPLDVMLSIV</sequence>
<organism evidence="10 11">
    <name type="scientific">Persephonella hydrogeniphila</name>
    <dbReference type="NCBI Taxonomy" id="198703"/>
    <lineage>
        <taxon>Bacteria</taxon>
        <taxon>Pseudomonadati</taxon>
        <taxon>Aquificota</taxon>
        <taxon>Aquificia</taxon>
        <taxon>Aquificales</taxon>
        <taxon>Hydrogenothermaceae</taxon>
        <taxon>Persephonella</taxon>
    </lineage>
</organism>
<dbReference type="InterPro" id="IPR023066">
    <property type="entry name" value="Quinolinate_synth_type2"/>
</dbReference>
<dbReference type="NCBIfam" id="NF006878">
    <property type="entry name" value="PRK09375.1-2"/>
    <property type="match status" value="1"/>
</dbReference>
<keyword evidence="7 9" id="KW-0408">Iron</keyword>
<feature type="binding site" evidence="9">
    <location>
        <position position="135"/>
    </location>
    <ligand>
        <name>iminosuccinate</name>
        <dbReference type="ChEBI" id="CHEBI:77875"/>
    </ligand>
</feature>
<comment type="function">
    <text evidence="9">Catalyzes the condensation of iminoaspartate with dihydroxyacetone phosphate to form quinolinate.</text>
</comment>
<evidence type="ECO:0000313" key="10">
    <source>
        <dbReference type="EMBL" id="SNZ10105.1"/>
    </source>
</evidence>
<dbReference type="PANTHER" id="PTHR30573">
    <property type="entry name" value="QUINOLINATE SYNTHETASE A"/>
    <property type="match status" value="1"/>
</dbReference>
<dbReference type="EMBL" id="OBEI01000009">
    <property type="protein sequence ID" value="SNZ10105.1"/>
    <property type="molecule type" value="Genomic_DNA"/>
</dbReference>
<dbReference type="GO" id="GO:0008987">
    <property type="term" value="F:quinolinate synthetase A activity"/>
    <property type="evidence" value="ECO:0007669"/>
    <property type="project" value="UniProtKB-UniRule"/>
</dbReference>
<evidence type="ECO:0000256" key="3">
    <source>
        <dbReference type="ARBA" id="ARBA00022485"/>
    </source>
</evidence>
<dbReference type="PANTHER" id="PTHR30573:SF0">
    <property type="entry name" value="QUINOLINATE SYNTHASE, CHLOROPLASTIC"/>
    <property type="match status" value="1"/>
</dbReference>
<feature type="binding site" evidence="9">
    <location>
        <position position="30"/>
    </location>
    <ligand>
        <name>iminosuccinate</name>
        <dbReference type="ChEBI" id="CHEBI:77875"/>
    </ligand>
</feature>
<keyword evidence="9" id="KW-0963">Cytoplasm</keyword>
<dbReference type="GO" id="GO:0034628">
    <property type="term" value="P:'de novo' NAD+ biosynthetic process from L-aspartate"/>
    <property type="evidence" value="ECO:0007669"/>
    <property type="project" value="TreeGrafter"/>
</dbReference>
<dbReference type="InterPro" id="IPR003473">
    <property type="entry name" value="NadA"/>
</dbReference>
<evidence type="ECO:0000256" key="8">
    <source>
        <dbReference type="ARBA" id="ARBA00023014"/>
    </source>
</evidence>
<feature type="binding site" evidence="9">
    <location>
        <position position="271"/>
    </location>
    <ligand>
        <name>[4Fe-4S] cluster</name>
        <dbReference type="ChEBI" id="CHEBI:49883"/>
    </ligand>
</feature>
<proteinExistence type="inferred from homology"/>
<dbReference type="Proteomes" id="UP000219036">
    <property type="component" value="Unassembled WGS sequence"/>
</dbReference>
<dbReference type="RefSeq" id="WP_097000892.1">
    <property type="nucleotide sequence ID" value="NZ_OBEI01000009.1"/>
</dbReference>
<dbReference type="AlphaFoldDB" id="A0A285NKW9"/>
<comment type="catalytic activity">
    <reaction evidence="9">
        <text>iminosuccinate + dihydroxyacetone phosphate = quinolinate + phosphate + 2 H2O + H(+)</text>
        <dbReference type="Rhea" id="RHEA:25888"/>
        <dbReference type="ChEBI" id="CHEBI:15377"/>
        <dbReference type="ChEBI" id="CHEBI:15378"/>
        <dbReference type="ChEBI" id="CHEBI:29959"/>
        <dbReference type="ChEBI" id="CHEBI:43474"/>
        <dbReference type="ChEBI" id="CHEBI:57642"/>
        <dbReference type="ChEBI" id="CHEBI:77875"/>
        <dbReference type="EC" id="2.5.1.72"/>
    </reaction>
</comment>
<reference evidence="11" key="1">
    <citation type="submission" date="2017-09" db="EMBL/GenBank/DDBJ databases">
        <authorList>
            <person name="Varghese N."/>
            <person name="Submissions S."/>
        </authorList>
    </citation>
    <scope>NUCLEOTIDE SEQUENCE [LARGE SCALE GENOMIC DNA]</scope>
    <source>
        <strain evidence="11">DSM 15103</strain>
    </source>
</reference>
<dbReference type="EC" id="2.5.1.72" evidence="2 9"/>
<comment type="cofactor">
    <cofactor evidence="9">
        <name>[4Fe-4S] cluster</name>
        <dbReference type="ChEBI" id="CHEBI:49883"/>
    </cofactor>
    <text evidence="9">Binds 1 [4Fe-4S] cluster per subunit.</text>
</comment>
<comment type="pathway">
    <text evidence="1 9">Cofactor biosynthesis; NAD(+) biosynthesis; quinolinate from iminoaspartate: step 1/1.</text>
</comment>
<comment type="subcellular location">
    <subcellularLocation>
        <location evidence="9">Cytoplasm</location>
    </subcellularLocation>
</comment>
<dbReference type="InterPro" id="IPR036094">
    <property type="entry name" value="NadA_sf"/>
</dbReference>
<feature type="binding site" evidence="9">
    <location>
        <position position="47"/>
    </location>
    <ligand>
        <name>iminosuccinate</name>
        <dbReference type="ChEBI" id="CHEBI:77875"/>
    </ligand>
</feature>
<dbReference type="Gene3D" id="3.40.50.10800">
    <property type="entry name" value="NadA-like"/>
    <property type="match status" value="3"/>
</dbReference>
<evidence type="ECO:0000256" key="4">
    <source>
        <dbReference type="ARBA" id="ARBA00022642"/>
    </source>
</evidence>
<accession>A0A285NKW9</accession>
<keyword evidence="5 9" id="KW-0808">Transferase</keyword>
<protein>
    <recommendedName>
        <fullName evidence="2 9">Quinolinate synthase</fullName>
        <ecNumber evidence="2 9">2.5.1.72</ecNumber>
    </recommendedName>
</protein>
<feature type="binding site" evidence="9">
    <location>
        <begin position="118"/>
        <end position="120"/>
    </location>
    <ligand>
        <name>iminosuccinate</name>
        <dbReference type="ChEBI" id="CHEBI:77875"/>
    </ligand>
</feature>
<gene>
    <name evidence="9" type="primary">nadA</name>
    <name evidence="10" type="ORF">SAMN06265182_1734</name>
</gene>
<dbReference type="GO" id="GO:0005829">
    <property type="term" value="C:cytosol"/>
    <property type="evidence" value="ECO:0007669"/>
    <property type="project" value="TreeGrafter"/>
</dbReference>
<evidence type="ECO:0000256" key="5">
    <source>
        <dbReference type="ARBA" id="ARBA00022679"/>
    </source>
</evidence>
<dbReference type="UniPathway" id="UPA00253">
    <property type="reaction ID" value="UER00327"/>
</dbReference>
<comment type="similarity">
    <text evidence="9">Belongs to the quinolinate synthase family. Type 2 subfamily.</text>
</comment>
<evidence type="ECO:0000256" key="2">
    <source>
        <dbReference type="ARBA" id="ARBA00012669"/>
    </source>
</evidence>
<evidence type="ECO:0000256" key="6">
    <source>
        <dbReference type="ARBA" id="ARBA00022723"/>
    </source>
</evidence>
<evidence type="ECO:0000313" key="11">
    <source>
        <dbReference type="Proteomes" id="UP000219036"/>
    </source>
</evidence>
<keyword evidence="8 9" id="KW-0411">Iron-sulfur</keyword>
<evidence type="ECO:0000256" key="9">
    <source>
        <dbReference type="HAMAP-Rule" id="MF_00568"/>
    </source>
</evidence>
<evidence type="ECO:0000256" key="1">
    <source>
        <dbReference type="ARBA" id="ARBA00005065"/>
    </source>
</evidence>
<feature type="binding site" evidence="9">
    <location>
        <position position="221"/>
    </location>
    <ligand>
        <name>iminosuccinate</name>
        <dbReference type="ChEBI" id="CHEBI:77875"/>
    </ligand>
</feature>
<feature type="binding site" evidence="9">
    <location>
        <begin position="204"/>
        <end position="206"/>
    </location>
    <ligand>
        <name>iminosuccinate</name>
        <dbReference type="ChEBI" id="CHEBI:77875"/>
    </ligand>
</feature>
<dbReference type="GO" id="GO:0046872">
    <property type="term" value="F:metal ion binding"/>
    <property type="evidence" value="ECO:0007669"/>
    <property type="project" value="UniProtKB-KW"/>
</dbReference>
<feature type="binding site" evidence="9">
    <location>
        <position position="92"/>
    </location>
    <ligand>
        <name>[4Fe-4S] cluster</name>
        <dbReference type="ChEBI" id="CHEBI:49883"/>
    </ligand>
</feature>
<dbReference type="GO" id="GO:0051539">
    <property type="term" value="F:4 iron, 4 sulfur cluster binding"/>
    <property type="evidence" value="ECO:0007669"/>
    <property type="project" value="UniProtKB-KW"/>
</dbReference>
<keyword evidence="11" id="KW-1185">Reference proteome</keyword>
<dbReference type="Pfam" id="PF02445">
    <property type="entry name" value="NadA"/>
    <property type="match status" value="1"/>
</dbReference>
<keyword evidence="3 9" id="KW-0004">4Fe-4S</keyword>
<dbReference type="OrthoDB" id="9801204at2"/>
<name>A0A285NKW9_9AQUI</name>